<accession>A0A0S1X9H1</accession>
<reference evidence="2 3" key="1">
    <citation type="journal article" date="2016" name="Genome Announc.">
        <title>Complete genome sequence of the hyperthermophilic and piezophilic archaeon Thermococcus barophilus Ch5, capable of growth at the expense of hydrogenogenesis from carbon monoxide and formate.</title>
        <authorList>
            <person name="Oger P."/>
            <person name="Sokolova T.G."/>
            <person name="Kozhevnikova D.A."/>
            <person name="Taranov E.A."/>
            <person name="Vannier P."/>
            <person name="Lee H.S."/>
            <person name="Kwon K.K."/>
            <person name="Kang S.G."/>
            <person name="Lee J.H."/>
            <person name="Bonch-Osmolovskaya E.A."/>
            <person name="Lebedinsky A.V."/>
        </authorList>
    </citation>
    <scope>NUCLEOTIDE SEQUENCE [LARGE SCALE GENOMIC DNA]</scope>
    <source>
        <strain evidence="3">Ch5</strain>
    </source>
</reference>
<name>A0A0S1X9H1_THEBA</name>
<evidence type="ECO:0000313" key="3">
    <source>
        <dbReference type="Proteomes" id="UP000066042"/>
    </source>
</evidence>
<dbReference type="GeneID" id="26135741"/>
<dbReference type="RefSeq" id="WP_056933316.1">
    <property type="nucleotide sequence ID" value="NZ_CP013050.1"/>
</dbReference>
<dbReference type="Proteomes" id="UP000066042">
    <property type="component" value="Chromosome"/>
</dbReference>
<gene>
    <name evidence="2" type="ORF">TBCH5v1_0456</name>
</gene>
<feature type="transmembrane region" description="Helical" evidence="1">
    <location>
        <begin position="161"/>
        <end position="179"/>
    </location>
</feature>
<dbReference type="EMBL" id="CP013050">
    <property type="protein sequence ID" value="ALM74425.1"/>
    <property type="molecule type" value="Genomic_DNA"/>
</dbReference>
<organism evidence="2 3">
    <name type="scientific">Thermococcus barophilus</name>
    <dbReference type="NCBI Taxonomy" id="55802"/>
    <lineage>
        <taxon>Archaea</taxon>
        <taxon>Methanobacteriati</taxon>
        <taxon>Methanobacteriota</taxon>
        <taxon>Thermococci</taxon>
        <taxon>Thermococcales</taxon>
        <taxon>Thermococcaceae</taxon>
        <taxon>Thermococcus</taxon>
    </lineage>
</organism>
<proteinExistence type="predicted"/>
<keyword evidence="1" id="KW-0472">Membrane</keyword>
<evidence type="ECO:0000256" key="1">
    <source>
        <dbReference type="SAM" id="Phobius"/>
    </source>
</evidence>
<keyword evidence="1" id="KW-0812">Transmembrane</keyword>
<protein>
    <submittedName>
        <fullName evidence="2">Uncharacterized protein</fullName>
    </submittedName>
</protein>
<sequence length="213" mass="24887">MPVLGKIKGMFQVMTEGKIFKYASIRCEVLSECMRRMEDYFQFRRMHYTRLVDPDPYLLETMADSLYERGQFLGVVELKAELSRAFYFLDSDVPIELKDIPGLEFTLTFRVQKKEGLQGLLRIIGKEKAGRIRHKHRSTLNFLISLLSGTVFSSVMEFRSYWSNLLVTIFFALILYLVLDYPFSLLYFKGVEVMSTGEVHTKVFVVKVRMGRK</sequence>
<dbReference type="STRING" id="55802.TBCH5v1_0456"/>
<feature type="transmembrane region" description="Helical" evidence="1">
    <location>
        <begin position="138"/>
        <end position="155"/>
    </location>
</feature>
<evidence type="ECO:0000313" key="2">
    <source>
        <dbReference type="EMBL" id="ALM74425.1"/>
    </source>
</evidence>
<dbReference type="AlphaFoldDB" id="A0A0S1X9H1"/>
<dbReference type="PATRIC" id="fig|55802.8.peg.452"/>
<keyword evidence="1" id="KW-1133">Transmembrane helix</keyword>